<evidence type="ECO:0000313" key="2">
    <source>
        <dbReference type="EMBL" id="SHN57542.1"/>
    </source>
</evidence>
<evidence type="ECO:0000313" key="3">
    <source>
        <dbReference type="Proteomes" id="UP000184391"/>
    </source>
</evidence>
<gene>
    <name evidence="2" type="ORF">SAMN02745193_01658</name>
</gene>
<sequence>MMGERTVAQEAPFYSFNLERHVPADHLLRSVDRFVDLSDIREHLRPFYSSTGWRYRSKVEVREKFGLAPNLC</sequence>
<organism evidence="2 3">
    <name type="scientific">Erythrobacter sanguineus</name>
    <dbReference type="NCBI Taxonomy" id="198312"/>
    <lineage>
        <taxon>Bacteria</taxon>
        <taxon>Pseudomonadati</taxon>
        <taxon>Pseudomonadota</taxon>
        <taxon>Alphaproteobacteria</taxon>
        <taxon>Sphingomonadales</taxon>
        <taxon>Erythrobacteraceae</taxon>
        <taxon>Erythrobacter/Porphyrobacter group</taxon>
        <taxon>Erythrobacter</taxon>
    </lineage>
</organism>
<proteinExistence type="predicted"/>
<dbReference type="EMBL" id="FRDF01000008">
    <property type="protein sequence ID" value="SHN57542.1"/>
    <property type="molecule type" value="Genomic_DNA"/>
</dbReference>
<protein>
    <recommendedName>
        <fullName evidence="1">Transposase InsH N-terminal domain-containing protein</fullName>
    </recommendedName>
</protein>
<evidence type="ECO:0000259" key="1">
    <source>
        <dbReference type="Pfam" id="PF05598"/>
    </source>
</evidence>
<dbReference type="Proteomes" id="UP000184391">
    <property type="component" value="Unassembled WGS sequence"/>
</dbReference>
<reference evidence="3" key="1">
    <citation type="submission" date="2016-12" db="EMBL/GenBank/DDBJ databases">
        <authorList>
            <person name="Varghese N."/>
            <person name="Submissions S."/>
        </authorList>
    </citation>
    <scope>NUCLEOTIDE SEQUENCE [LARGE SCALE GENOMIC DNA]</scope>
    <source>
        <strain evidence="3">DSM 11032</strain>
    </source>
</reference>
<feature type="domain" description="Transposase InsH N-terminal" evidence="1">
    <location>
        <begin position="17"/>
        <end position="53"/>
    </location>
</feature>
<keyword evidence="3" id="KW-1185">Reference proteome</keyword>
<name>A0A1M7SGR4_9SPHN</name>
<accession>A0A1M7SGR4</accession>
<dbReference type="STRING" id="198312.SAMN02745193_01658"/>
<dbReference type="AlphaFoldDB" id="A0A1M7SGR4"/>
<dbReference type="Pfam" id="PF05598">
    <property type="entry name" value="DUF772"/>
    <property type="match status" value="1"/>
</dbReference>
<dbReference type="InterPro" id="IPR008490">
    <property type="entry name" value="Transposase_InsH_N"/>
</dbReference>